<organism evidence="1 2">
    <name type="scientific">Arctium lappa</name>
    <name type="common">Greater burdock</name>
    <name type="synonym">Lappa major</name>
    <dbReference type="NCBI Taxonomy" id="4217"/>
    <lineage>
        <taxon>Eukaryota</taxon>
        <taxon>Viridiplantae</taxon>
        <taxon>Streptophyta</taxon>
        <taxon>Embryophyta</taxon>
        <taxon>Tracheophyta</taxon>
        <taxon>Spermatophyta</taxon>
        <taxon>Magnoliopsida</taxon>
        <taxon>eudicotyledons</taxon>
        <taxon>Gunneridae</taxon>
        <taxon>Pentapetalae</taxon>
        <taxon>asterids</taxon>
        <taxon>campanulids</taxon>
        <taxon>Asterales</taxon>
        <taxon>Asteraceae</taxon>
        <taxon>Carduoideae</taxon>
        <taxon>Cardueae</taxon>
        <taxon>Arctiinae</taxon>
        <taxon>Arctium</taxon>
    </lineage>
</organism>
<gene>
    <name evidence="1" type="ORF">L6452_29175</name>
</gene>
<comment type="caution">
    <text evidence="1">The sequence shown here is derived from an EMBL/GenBank/DDBJ whole genome shotgun (WGS) entry which is preliminary data.</text>
</comment>
<evidence type="ECO:0000313" key="2">
    <source>
        <dbReference type="Proteomes" id="UP001055879"/>
    </source>
</evidence>
<dbReference type="EMBL" id="CM042056">
    <property type="protein sequence ID" value="KAI3696691.1"/>
    <property type="molecule type" value="Genomic_DNA"/>
</dbReference>
<accession>A0ACB8ZGS2</accession>
<reference evidence="1 2" key="2">
    <citation type="journal article" date="2022" name="Mol. Ecol. Resour.">
        <title>The genomes of chicory, endive, great burdock and yacon provide insights into Asteraceae paleo-polyploidization history and plant inulin production.</title>
        <authorList>
            <person name="Fan W."/>
            <person name="Wang S."/>
            <person name="Wang H."/>
            <person name="Wang A."/>
            <person name="Jiang F."/>
            <person name="Liu H."/>
            <person name="Zhao H."/>
            <person name="Xu D."/>
            <person name="Zhang Y."/>
        </authorList>
    </citation>
    <scope>NUCLEOTIDE SEQUENCE [LARGE SCALE GENOMIC DNA]</scope>
    <source>
        <strain evidence="2">cv. Niubang</strain>
    </source>
</reference>
<protein>
    <submittedName>
        <fullName evidence="1">Uncharacterized protein</fullName>
    </submittedName>
</protein>
<sequence length="158" mass="17947">MAFNDLDGNTEYPVYLPDQPSEYENIPSWIPQDDGYFEGEEEQNEVNDHIIGALRECLEEIDIKGKELFKKIVSNNRDLKITLGRFVREAIGDSRGKDFLGKIAMKVGKKISIDRKDGDFVVTERGASIDQEELNHKLERFKVKTVNIGGGVGKEEQK</sequence>
<proteinExistence type="predicted"/>
<dbReference type="Proteomes" id="UP001055879">
    <property type="component" value="Linkage Group LG10"/>
</dbReference>
<keyword evidence="2" id="KW-1185">Reference proteome</keyword>
<name>A0ACB8ZGS2_ARCLA</name>
<reference evidence="2" key="1">
    <citation type="journal article" date="2022" name="Mol. Ecol. Resour.">
        <title>The genomes of chicory, endive, great burdock and yacon provide insights into Asteraceae palaeo-polyploidization history and plant inulin production.</title>
        <authorList>
            <person name="Fan W."/>
            <person name="Wang S."/>
            <person name="Wang H."/>
            <person name="Wang A."/>
            <person name="Jiang F."/>
            <person name="Liu H."/>
            <person name="Zhao H."/>
            <person name="Xu D."/>
            <person name="Zhang Y."/>
        </authorList>
    </citation>
    <scope>NUCLEOTIDE SEQUENCE [LARGE SCALE GENOMIC DNA]</scope>
    <source>
        <strain evidence="2">cv. Niubang</strain>
    </source>
</reference>
<evidence type="ECO:0000313" key="1">
    <source>
        <dbReference type="EMBL" id="KAI3696691.1"/>
    </source>
</evidence>